<dbReference type="OrthoDB" id="1641132at2759"/>
<evidence type="ECO:0000259" key="6">
    <source>
        <dbReference type="Pfam" id="PF13664"/>
    </source>
</evidence>
<dbReference type="PANTHER" id="PTHR23241:SF102">
    <property type="entry name" value="LD23009P"/>
    <property type="match status" value="1"/>
</dbReference>
<organism evidence="7 8">
    <name type="scientific">Phaedon cochleariae</name>
    <name type="common">Mustard beetle</name>
    <dbReference type="NCBI Taxonomy" id="80249"/>
    <lineage>
        <taxon>Eukaryota</taxon>
        <taxon>Metazoa</taxon>
        <taxon>Ecdysozoa</taxon>
        <taxon>Arthropoda</taxon>
        <taxon>Hexapoda</taxon>
        <taxon>Insecta</taxon>
        <taxon>Pterygota</taxon>
        <taxon>Neoptera</taxon>
        <taxon>Endopterygota</taxon>
        <taxon>Coleoptera</taxon>
        <taxon>Polyphaga</taxon>
        <taxon>Cucujiformia</taxon>
        <taxon>Chrysomeloidea</taxon>
        <taxon>Chrysomelidae</taxon>
        <taxon>Chrysomelinae</taxon>
        <taxon>Chrysomelini</taxon>
        <taxon>Phaedon</taxon>
    </lineage>
</organism>
<dbReference type="Proteomes" id="UP001153737">
    <property type="component" value="Chromosome 14"/>
</dbReference>
<proteinExistence type="predicted"/>
<evidence type="ECO:0000256" key="2">
    <source>
        <dbReference type="ARBA" id="ARBA00022692"/>
    </source>
</evidence>
<comment type="subcellular location">
    <subcellularLocation>
        <location evidence="1">Membrane</location>
    </subcellularLocation>
</comment>
<feature type="transmembrane region" description="Helical" evidence="5">
    <location>
        <begin position="140"/>
        <end position="162"/>
    </location>
</feature>
<dbReference type="Pfam" id="PF13664">
    <property type="entry name" value="DUF4149"/>
    <property type="match status" value="1"/>
</dbReference>
<name>A0A9P0GL80_PHACE</name>
<feature type="transmembrane region" description="Helical" evidence="5">
    <location>
        <begin position="275"/>
        <end position="296"/>
    </location>
</feature>
<evidence type="ECO:0000256" key="4">
    <source>
        <dbReference type="ARBA" id="ARBA00023136"/>
    </source>
</evidence>
<dbReference type="InterPro" id="IPR053009">
    <property type="entry name" value="Xanthocillin_Biosynth-Assoc"/>
</dbReference>
<sequence>MCVSRLPSEIEFQRTNTNNKDVSGFVPKKAKSEAKSNGVVLRGLKFSRKVSKTVVSASKNEYEEDILAVSTRYTKDFFAYLQSQYHRFLTTNFYKILVYTTQPAHFVTAVSVIWIAYLMYPSKSHTPMSPLWNLVYLGSFSAHFGAQIWMTFVSGLALYFTLSRHTFGTIQQVLFPKYFLMNAVLSLITLVIYLRTNNHKFNETETIIQTTAMSLCFMVELIVRLYLSPPLLSLIGEKHLIEKEAGIGMEIGKINLGSLKNCPFYMKIHKKFRKIHMTIAMLNLIAMACTVLQLYYLSHKLCAL</sequence>
<gene>
    <name evidence="7" type="ORF">PHAECO_LOCUS4142</name>
</gene>
<feature type="transmembrane region" description="Helical" evidence="5">
    <location>
        <begin position="174"/>
        <end position="194"/>
    </location>
</feature>
<keyword evidence="8" id="KW-1185">Reference proteome</keyword>
<evidence type="ECO:0000313" key="8">
    <source>
        <dbReference type="Proteomes" id="UP001153737"/>
    </source>
</evidence>
<feature type="transmembrane region" description="Helical" evidence="5">
    <location>
        <begin position="96"/>
        <end position="120"/>
    </location>
</feature>
<feature type="transmembrane region" description="Helical" evidence="5">
    <location>
        <begin position="206"/>
        <end position="227"/>
    </location>
</feature>
<dbReference type="AlphaFoldDB" id="A0A9P0GL80"/>
<reference evidence="7" key="1">
    <citation type="submission" date="2022-01" db="EMBL/GenBank/DDBJ databases">
        <authorList>
            <person name="King R."/>
        </authorList>
    </citation>
    <scope>NUCLEOTIDE SEQUENCE</scope>
</reference>
<dbReference type="PANTHER" id="PTHR23241">
    <property type="entry name" value="LATE EMBRYOGENESIS ABUNDANT PLANTS LEA-RELATED"/>
    <property type="match status" value="1"/>
</dbReference>
<dbReference type="EMBL" id="OU896720">
    <property type="protein sequence ID" value="CAH1153446.1"/>
    <property type="molecule type" value="Genomic_DNA"/>
</dbReference>
<protein>
    <recommendedName>
        <fullName evidence="6">TMEM205-like domain-containing protein</fullName>
    </recommendedName>
</protein>
<keyword evidence="4 5" id="KW-0472">Membrane</keyword>
<evidence type="ECO:0000313" key="7">
    <source>
        <dbReference type="EMBL" id="CAH1153446.1"/>
    </source>
</evidence>
<accession>A0A9P0GL80</accession>
<reference evidence="7" key="2">
    <citation type="submission" date="2022-10" db="EMBL/GenBank/DDBJ databases">
        <authorList>
            <consortium name="ENA_rothamsted_submissions"/>
            <consortium name="culmorum"/>
            <person name="King R."/>
        </authorList>
    </citation>
    <scope>NUCLEOTIDE SEQUENCE</scope>
</reference>
<dbReference type="InterPro" id="IPR025423">
    <property type="entry name" value="TMEM205-like"/>
</dbReference>
<keyword evidence="3 5" id="KW-1133">Transmembrane helix</keyword>
<dbReference type="GO" id="GO:0016020">
    <property type="term" value="C:membrane"/>
    <property type="evidence" value="ECO:0007669"/>
    <property type="project" value="UniProtKB-SubCell"/>
</dbReference>
<feature type="domain" description="TMEM205-like" evidence="6">
    <location>
        <begin position="139"/>
        <end position="234"/>
    </location>
</feature>
<keyword evidence="2 5" id="KW-0812">Transmembrane</keyword>
<evidence type="ECO:0000256" key="1">
    <source>
        <dbReference type="ARBA" id="ARBA00004370"/>
    </source>
</evidence>
<evidence type="ECO:0000256" key="5">
    <source>
        <dbReference type="SAM" id="Phobius"/>
    </source>
</evidence>
<evidence type="ECO:0000256" key="3">
    <source>
        <dbReference type="ARBA" id="ARBA00022989"/>
    </source>
</evidence>